<accession>A0A645I2T6</accession>
<dbReference type="Pfam" id="PF08713">
    <property type="entry name" value="DNA_alkylation"/>
    <property type="match status" value="1"/>
</dbReference>
<dbReference type="AlphaFoldDB" id="A0A645I2T6"/>
<sequence>MTNWAVCDTFCNHTMGAFLKSYPDYISRLYDWCSSPNKWIRRASAVSLIVPAREGLFLEESFKIAGLLLEDKEDLVQKGYGWLLKVSSHSHQEEVFNFVMERRGKMPRTALRYAIEKMPRELRSKAMEKIQ</sequence>
<dbReference type="InterPro" id="IPR016024">
    <property type="entry name" value="ARM-type_fold"/>
</dbReference>
<evidence type="ECO:0000313" key="1">
    <source>
        <dbReference type="EMBL" id="MPN41823.1"/>
    </source>
</evidence>
<dbReference type="EMBL" id="VSSQ01099119">
    <property type="protein sequence ID" value="MPN41823.1"/>
    <property type="molecule type" value="Genomic_DNA"/>
</dbReference>
<protein>
    <recommendedName>
        <fullName evidence="2">DNA alkylation repair enzyme</fullName>
    </recommendedName>
</protein>
<dbReference type="CDD" id="cd06561">
    <property type="entry name" value="AlkD_like"/>
    <property type="match status" value="1"/>
</dbReference>
<dbReference type="PANTHER" id="PTHR34070">
    <property type="entry name" value="ARMADILLO-TYPE FOLD"/>
    <property type="match status" value="1"/>
</dbReference>
<reference evidence="1" key="1">
    <citation type="submission" date="2019-08" db="EMBL/GenBank/DDBJ databases">
        <authorList>
            <person name="Kucharzyk K."/>
            <person name="Murdoch R.W."/>
            <person name="Higgins S."/>
            <person name="Loffler F."/>
        </authorList>
    </citation>
    <scope>NUCLEOTIDE SEQUENCE</scope>
</reference>
<dbReference type="InterPro" id="IPR014825">
    <property type="entry name" value="DNA_alkylation"/>
</dbReference>
<dbReference type="SUPFAM" id="SSF48371">
    <property type="entry name" value="ARM repeat"/>
    <property type="match status" value="1"/>
</dbReference>
<evidence type="ECO:0008006" key="2">
    <source>
        <dbReference type="Google" id="ProtNLM"/>
    </source>
</evidence>
<dbReference type="Gene3D" id="1.25.10.90">
    <property type="match status" value="1"/>
</dbReference>
<dbReference type="PANTHER" id="PTHR34070:SF1">
    <property type="entry name" value="DNA ALKYLATION REPAIR PROTEIN"/>
    <property type="match status" value="1"/>
</dbReference>
<comment type="caution">
    <text evidence="1">The sequence shown here is derived from an EMBL/GenBank/DDBJ whole genome shotgun (WGS) entry which is preliminary data.</text>
</comment>
<gene>
    <name evidence="1" type="ORF">SDC9_189378</name>
</gene>
<proteinExistence type="predicted"/>
<name>A0A645I2T6_9ZZZZ</name>
<organism evidence="1">
    <name type="scientific">bioreactor metagenome</name>
    <dbReference type="NCBI Taxonomy" id="1076179"/>
    <lineage>
        <taxon>unclassified sequences</taxon>
        <taxon>metagenomes</taxon>
        <taxon>ecological metagenomes</taxon>
    </lineage>
</organism>